<gene>
    <name evidence="1" type="ORF">FA95DRAFT_1241887</name>
</gene>
<dbReference type="EMBL" id="MU275844">
    <property type="protein sequence ID" value="KAI0052594.1"/>
    <property type="molecule type" value="Genomic_DNA"/>
</dbReference>
<accession>A0ACB8S816</accession>
<sequence length="374" mass="38237">MRYSTAALSLFALATPLVIDALPMKRTTDPGTLLVLKFANVLEQLETEFYKEALAKFQPSDFTNAGFTSAQIPIEQFTAIASDEATHTTILEQTIQSFGEEALSTCKFDFSSVLTDVSTMAPVARLVENVGVGAYLGAAHLIQDPVILTAAASIVTVEARHQTILNILNGGNAIPQAFDLPLLPQEVLAIASPFISGCDLGIAPNPSLTVTNSGTVAAGTSLTFSSSAINGTTDGFFCQMLAGGLPFSISLPFDQCVVPDGIVGPVAVMITSDDQPLNNNARDQATTSVIAGPAMLFLDTPSTISSLIHGSNSGSSDVSTTSTISPAAASSIIASASSASPSPTDASNNAAQASSAGSGVIMGGVSMVPLPTST</sequence>
<name>A0ACB8S816_9AGAM</name>
<evidence type="ECO:0000313" key="1">
    <source>
        <dbReference type="EMBL" id="KAI0052594.1"/>
    </source>
</evidence>
<evidence type="ECO:0000313" key="2">
    <source>
        <dbReference type="Proteomes" id="UP000814033"/>
    </source>
</evidence>
<dbReference type="Proteomes" id="UP000814033">
    <property type="component" value="Unassembled WGS sequence"/>
</dbReference>
<comment type="caution">
    <text evidence="1">The sequence shown here is derived from an EMBL/GenBank/DDBJ whole genome shotgun (WGS) entry which is preliminary data.</text>
</comment>
<protein>
    <submittedName>
        <fullName evidence="1">Uncharacterized protein</fullName>
    </submittedName>
</protein>
<organism evidence="1 2">
    <name type="scientific">Auriscalpium vulgare</name>
    <dbReference type="NCBI Taxonomy" id="40419"/>
    <lineage>
        <taxon>Eukaryota</taxon>
        <taxon>Fungi</taxon>
        <taxon>Dikarya</taxon>
        <taxon>Basidiomycota</taxon>
        <taxon>Agaricomycotina</taxon>
        <taxon>Agaricomycetes</taxon>
        <taxon>Russulales</taxon>
        <taxon>Auriscalpiaceae</taxon>
        <taxon>Auriscalpium</taxon>
    </lineage>
</organism>
<proteinExistence type="predicted"/>
<keyword evidence="2" id="KW-1185">Reference proteome</keyword>
<reference evidence="1" key="2">
    <citation type="journal article" date="2022" name="New Phytol.">
        <title>Evolutionary transition to the ectomycorrhizal habit in the genomes of a hyperdiverse lineage of mushroom-forming fungi.</title>
        <authorList>
            <person name="Looney B."/>
            <person name="Miyauchi S."/>
            <person name="Morin E."/>
            <person name="Drula E."/>
            <person name="Courty P.E."/>
            <person name="Kohler A."/>
            <person name="Kuo A."/>
            <person name="LaButti K."/>
            <person name="Pangilinan J."/>
            <person name="Lipzen A."/>
            <person name="Riley R."/>
            <person name="Andreopoulos W."/>
            <person name="He G."/>
            <person name="Johnson J."/>
            <person name="Nolan M."/>
            <person name="Tritt A."/>
            <person name="Barry K.W."/>
            <person name="Grigoriev I.V."/>
            <person name="Nagy L.G."/>
            <person name="Hibbett D."/>
            <person name="Henrissat B."/>
            <person name="Matheny P.B."/>
            <person name="Labbe J."/>
            <person name="Martin F.M."/>
        </authorList>
    </citation>
    <scope>NUCLEOTIDE SEQUENCE</scope>
    <source>
        <strain evidence="1">FP105234-sp</strain>
    </source>
</reference>
<reference evidence="1" key="1">
    <citation type="submission" date="2021-02" db="EMBL/GenBank/DDBJ databases">
        <authorList>
            <consortium name="DOE Joint Genome Institute"/>
            <person name="Ahrendt S."/>
            <person name="Looney B.P."/>
            <person name="Miyauchi S."/>
            <person name="Morin E."/>
            <person name="Drula E."/>
            <person name="Courty P.E."/>
            <person name="Chicoki N."/>
            <person name="Fauchery L."/>
            <person name="Kohler A."/>
            <person name="Kuo A."/>
            <person name="Labutti K."/>
            <person name="Pangilinan J."/>
            <person name="Lipzen A."/>
            <person name="Riley R."/>
            <person name="Andreopoulos W."/>
            <person name="He G."/>
            <person name="Johnson J."/>
            <person name="Barry K.W."/>
            <person name="Grigoriev I.V."/>
            <person name="Nagy L."/>
            <person name="Hibbett D."/>
            <person name="Henrissat B."/>
            <person name="Matheny P.B."/>
            <person name="Labbe J."/>
            <person name="Martin F."/>
        </authorList>
    </citation>
    <scope>NUCLEOTIDE SEQUENCE</scope>
    <source>
        <strain evidence="1">FP105234-sp</strain>
    </source>
</reference>